<evidence type="ECO:0000256" key="3">
    <source>
        <dbReference type="ARBA" id="ARBA00022448"/>
    </source>
</evidence>
<protein>
    <submittedName>
        <fullName evidence="6">TRAP transporter substrate-binding protein</fullName>
    </submittedName>
</protein>
<dbReference type="PIRSF" id="PIRSF006470">
    <property type="entry name" value="DctB"/>
    <property type="match status" value="1"/>
</dbReference>
<feature type="chain" id="PRO_5022108573" evidence="5">
    <location>
        <begin position="24"/>
        <end position="342"/>
    </location>
</feature>
<comment type="similarity">
    <text evidence="2">Belongs to the bacterial solute-binding protein 7 family.</text>
</comment>
<dbReference type="Gene3D" id="3.40.190.170">
    <property type="entry name" value="Bacterial extracellular solute-binding protein, family 7"/>
    <property type="match status" value="1"/>
</dbReference>
<comment type="subcellular location">
    <subcellularLocation>
        <location evidence="1">Cell envelope</location>
    </subcellularLocation>
</comment>
<evidence type="ECO:0000256" key="5">
    <source>
        <dbReference type="SAM" id="SignalP"/>
    </source>
</evidence>
<evidence type="ECO:0000256" key="1">
    <source>
        <dbReference type="ARBA" id="ARBA00004196"/>
    </source>
</evidence>
<dbReference type="InterPro" id="IPR018389">
    <property type="entry name" value="DctP_fam"/>
</dbReference>
<dbReference type="NCBIfam" id="NF037995">
    <property type="entry name" value="TRAP_S1"/>
    <property type="match status" value="1"/>
</dbReference>
<keyword evidence="3" id="KW-0813">Transport</keyword>
<feature type="signal peptide" evidence="5">
    <location>
        <begin position="1"/>
        <end position="23"/>
    </location>
</feature>
<dbReference type="OrthoDB" id="9776801at2"/>
<sequence length="342" mass="38403">MFKKWTIYTAAIALVVLGGCSSAGSSTELGGDDEITQWKMTHISDSSHLWHRTAVEFANLVDEKTEGKVQIEIYPNSQLGSEVDNINSIRYGATDITITGETLEVWTPNAVMLAVPYAFEDEAHMRRVIEGELGQIIENDIERDIGLTPLFYMERAPRNLTSNYPISSPEDLRGFGMRVPNVPLFLDAWSEAGAQPQVISLNEVFTGLQQGVIDGQENPNDLIESNGFYEVQQYLNTTEHVRSWIYVVVGTEQMEALPEDQQEMVREAAAEAEAYAQDLLEAETEAVLERLVERGMEVNEDVDHDAFRDAMMPALEDYFEEEQYQLYLDILAEGEGGQEDAE</sequence>
<dbReference type="InterPro" id="IPR038404">
    <property type="entry name" value="TRAP_DctP_sf"/>
</dbReference>
<evidence type="ECO:0000256" key="4">
    <source>
        <dbReference type="ARBA" id="ARBA00022729"/>
    </source>
</evidence>
<name>A0A554A1V0_9BACI</name>
<dbReference type="AlphaFoldDB" id="A0A554A1V0"/>
<keyword evidence="4 5" id="KW-0732">Signal</keyword>
<dbReference type="Pfam" id="PF03480">
    <property type="entry name" value="DctP"/>
    <property type="match status" value="1"/>
</dbReference>
<gene>
    <name evidence="6" type="ORF">FN960_03840</name>
</gene>
<comment type="caution">
    <text evidence="6">The sequence shown here is derived from an EMBL/GenBank/DDBJ whole genome shotgun (WGS) entry which is preliminary data.</text>
</comment>
<reference evidence="6 7" key="1">
    <citation type="submission" date="2019-07" db="EMBL/GenBank/DDBJ databases">
        <authorList>
            <person name="Park Y.J."/>
            <person name="Jeong S.E."/>
            <person name="Jung H.S."/>
        </authorList>
    </citation>
    <scope>NUCLEOTIDE SEQUENCE [LARGE SCALE GENOMIC DNA]</scope>
    <source>
        <strain evidence="7">P16(2019)</strain>
    </source>
</reference>
<evidence type="ECO:0000256" key="2">
    <source>
        <dbReference type="ARBA" id="ARBA00009023"/>
    </source>
</evidence>
<dbReference type="NCBIfam" id="TIGR00787">
    <property type="entry name" value="dctP"/>
    <property type="match status" value="1"/>
</dbReference>
<dbReference type="GO" id="GO:0055085">
    <property type="term" value="P:transmembrane transport"/>
    <property type="evidence" value="ECO:0007669"/>
    <property type="project" value="InterPro"/>
</dbReference>
<dbReference type="RefSeq" id="WP_143847114.1">
    <property type="nucleotide sequence ID" value="NZ_VLXZ01000002.1"/>
</dbReference>
<proteinExistence type="inferred from homology"/>
<organism evidence="6 7">
    <name type="scientific">Alkalicoccobacillus porphyridii</name>
    <dbReference type="NCBI Taxonomy" id="2597270"/>
    <lineage>
        <taxon>Bacteria</taxon>
        <taxon>Bacillati</taxon>
        <taxon>Bacillota</taxon>
        <taxon>Bacilli</taxon>
        <taxon>Bacillales</taxon>
        <taxon>Bacillaceae</taxon>
        <taxon>Alkalicoccobacillus</taxon>
    </lineage>
</organism>
<dbReference type="GO" id="GO:0030288">
    <property type="term" value="C:outer membrane-bounded periplasmic space"/>
    <property type="evidence" value="ECO:0007669"/>
    <property type="project" value="InterPro"/>
</dbReference>
<dbReference type="PANTHER" id="PTHR33376">
    <property type="match status" value="1"/>
</dbReference>
<accession>A0A554A1V0</accession>
<dbReference type="EMBL" id="VLXZ01000002">
    <property type="protein sequence ID" value="TSB47662.1"/>
    <property type="molecule type" value="Genomic_DNA"/>
</dbReference>
<dbReference type="Proteomes" id="UP000318521">
    <property type="component" value="Unassembled WGS sequence"/>
</dbReference>
<evidence type="ECO:0000313" key="6">
    <source>
        <dbReference type="EMBL" id="TSB47662.1"/>
    </source>
</evidence>
<evidence type="ECO:0000313" key="7">
    <source>
        <dbReference type="Proteomes" id="UP000318521"/>
    </source>
</evidence>
<dbReference type="PANTHER" id="PTHR33376:SF4">
    <property type="entry name" value="SIALIC ACID-BINDING PERIPLASMIC PROTEIN SIAP"/>
    <property type="match status" value="1"/>
</dbReference>
<dbReference type="PROSITE" id="PS51257">
    <property type="entry name" value="PROKAR_LIPOPROTEIN"/>
    <property type="match status" value="1"/>
</dbReference>
<dbReference type="InterPro" id="IPR004682">
    <property type="entry name" value="TRAP_DctP"/>
</dbReference>
<dbReference type="CDD" id="cd13603">
    <property type="entry name" value="PBP2_TRAP_Siap_TeaA_like"/>
    <property type="match status" value="1"/>
</dbReference>
<keyword evidence="7" id="KW-1185">Reference proteome</keyword>